<dbReference type="PANTHER" id="PTHR21650:SF2">
    <property type="entry name" value="KINETOCHORE PROTEIN NUF2"/>
    <property type="match status" value="1"/>
</dbReference>
<evidence type="ECO:0000256" key="1">
    <source>
        <dbReference type="ARBA" id="ARBA00004123"/>
    </source>
</evidence>
<evidence type="ECO:0000256" key="9">
    <source>
        <dbReference type="ARBA" id="ARBA00023242"/>
    </source>
</evidence>
<evidence type="ECO:0000256" key="3">
    <source>
        <dbReference type="ARBA" id="ARBA00005498"/>
    </source>
</evidence>
<dbReference type="GO" id="GO:0051383">
    <property type="term" value="P:kinetochore organization"/>
    <property type="evidence" value="ECO:0007669"/>
    <property type="project" value="TreeGrafter"/>
</dbReference>
<evidence type="ECO:0000256" key="7">
    <source>
        <dbReference type="ARBA" id="ARBA00022838"/>
    </source>
</evidence>
<keyword evidence="7" id="KW-0995">Kinetochore</keyword>
<organism evidence="15 16">
    <name type="scientific">Powellomyces hirtus</name>
    <dbReference type="NCBI Taxonomy" id="109895"/>
    <lineage>
        <taxon>Eukaryota</taxon>
        <taxon>Fungi</taxon>
        <taxon>Fungi incertae sedis</taxon>
        <taxon>Chytridiomycota</taxon>
        <taxon>Chytridiomycota incertae sedis</taxon>
        <taxon>Chytridiomycetes</taxon>
        <taxon>Spizellomycetales</taxon>
        <taxon>Powellomycetaceae</taxon>
        <taxon>Powellomyces</taxon>
    </lineage>
</organism>
<dbReference type="GO" id="GO:0044877">
    <property type="term" value="F:protein-containing complex binding"/>
    <property type="evidence" value="ECO:0007669"/>
    <property type="project" value="TreeGrafter"/>
</dbReference>
<evidence type="ECO:0000256" key="4">
    <source>
        <dbReference type="ARBA" id="ARBA00022454"/>
    </source>
</evidence>
<feature type="domain" description="Kinetochore protein Nuf2 N-terminal" evidence="13">
    <location>
        <begin position="12"/>
        <end position="147"/>
    </location>
</feature>
<dbReference type="InterPro" id="IPR038275">
    <property type="entry name" value="Nuf2_N_sf"/>
</dbReference>
<dbReference type="GO" id="GO:0051301">
    <property type="term" value="P:cell division"/>
    <property type="evidence" value="ECO:0007669"/>
    <property type="project" value="UniProtKB-KW"/>
</dbReference>
<evidence type="ECO:0000313" key="15">
    <source>
        <dbReference type="EMBL" id="TPX61932.1"/>
    </source>
</evidence>
<evidence type="ECO:0000256" key="6">
    <source>
        <dbReference type="ARBA" id="ARBA00022776"/>
    </source>
</evidence>
<feature type="coiled-coil region" evidence="12">
    <location>
        <begin position="340"/>
        <end position="392"/>
    </location>
</feature>
<accession>A0A507EDW0</accession>
<comment type="subcellular location">
    <subcellularLocation>
        <location evidence="2">Chromosome</location>
        <location evidence="2">Centromere</location>
        <location evidence="2">Kinetochore</location>
    </subcellularLocation>
    <subcellularLocation>
        <location evidence="1">Nucleus</location>
    </subcellularLocation>
</comment>
<dbReference type="InterPro" id="IPR005549">
    <property type="entry name" value="Kinetochore_Nuf2_N"/>
</dbReference>
<evidence type="ECO:0000256" key="8">
    <source>
        <dbReference type="ARBA" id="ARBA00023054"/>
    </source>
</evidence>
<evidence type="ECO:0000256" key="5">
    <source>
        <dbReference type="ARBA" id="ARBA00022618"/>
    </source>
</evidence>
<dbReference type="EMBL" id="QEAQ01000005">
    <property type="protein sequence ID" value="TPX61932.1"/>
    <property type="molecule type" value="Genomic_DNA"/>
</dbReference>
<name>A0A507EDW0_9FUNG</name>
<evidence type="ECO:0000256" key="12">
    <source>
        <dbReference type="SAM" id="Coils"/>
    </source>
</evidence>
<evidence type="ECO:0000259" key="14">
    <source>
        <dbReference type="Pfam" id="PF18595"/>
    </source>
</evidence>
<evidence type="ECO:0000256" key="10">
    <source>
        <dbReference type="ARBA" id="ARBA00023306"/>
    </source>
</evidence>
<dbReference type="GO" id="GO:0031262">
    <property type="term" value="C:Ndc80 complex"/>
    <property type="evidence" value="ECO:0007669"/>
    <property type="project" value="InterPro"/>
</dbReference>
<dbReference type="InterPro" id="IPR041112">
    <property type="entry name" value="Nuf2_DHR10-like"/>
</dbReference>
<keyword evidence="8 12" id="KW-0175">Coiled coil</keyword>
<feature type="coiled-coil region" evidence="12">
    <location>
        <begin position="155"/>
        <end position="238"/>
    </location>
</feature>
<dbReference type="AlphaFoldDB" id="A0A507EDW0"/>
<dbReference type="Gene3D" id="1.10.418.60">
    <property type="entry name" value="Ncd80 complex, Nuf2 subunit"/>
    <property type="match status" value="1"/>
</dbReference>
<proteinExistence type="inferred from homology"/>
<dbReference type="GO" id="GO:0007052">
    <property type="term" value="P:mitotic spindle organization"/>
    <property type="evidence" value="ECO:0007669"/>
    <property type="project" value="TreeGrafter"/>
</dbReference>
<dbReference type="Pfam" id="PF03800">
    <property type="entry name" value="Nuf2"/>
    <property type="match status" value="1"/>
</dbReference>
<dbReference type="PANTHER" id="PTHR21650">
    <property type="entry name" value="MEMBRALIN/KINETOCHORE PROTEIN NUF2"/>
    <property type="match status" value="1"/>
</dbReference>
<evidence type="ECO:0000313" key="16">
    <source>
        <dbReference type="Proteomes" id="UP000318582"/>
    </source>
</evidence>
<comment type="caution">
    <text evidence="15">The sequence shown here is derived from an EMBL/GenBank/DDBJ whole genome shotgun (WGS) entry which is preliminary data.</text>
</comment>
<keyword evidence="16" id="KW-1185">Reference proteome</keyword>
<gene>
    <name evidence="15" type="ORF">PhCBS80983_g00851</name>
</gene>
<protein>
    <submittedName>
        <fullName evidence="15">Uncharacterized protein</fullName>
    </submittedName>
</protein>
<evidence type="ECO:0000256" key="2">
    <source>
        <dbReference type="ARBA" id="ARBA00004629"/>
    </source>
</evidence>
<keyword evidence="5" id="KW-0132">Cell division</keyword>
<dbReference type="Proteomes" id="UP000318582">
    <property type="component" value="Unassembled WGS sequence"/>
</dbReference>
<reference evidence="15 16" key="1">
    <citation type="journal article" date="2019" name="Sci. Rep.">
        <title>Comparative genomics of chytrid fungi reveal insights into the obligate biotrophic and pathogenic lifestyle of Synchytrium endobioticum.</title>
        <authorList>
            <person name="van de Vossenberg B.T.L.H."/>
            <person name="Warris S."/>
            <person name="Nguyen H.D.T."/>
            <person name="van Gent-Pelzer M.P.E."/>
            <person name="Joly D.L."/>
            <person name="van de Geest H.C."/>
            <person name="Bonants P.J.M."/>
            <person name="Smith D.S."/>
            <person name="Levesque C.A."/>
            <person name="van der Lee T.A.J."/>
        </authorList>
    </citation>
    <scope>NUCLEOTIDE SEQUENCE [LARGE SCALE GENOMIC DNA]</scope>
    <source>
        <strain evidence="15 16">CBS 809.83</strain>
    </source>
</reference>
<dbReference type="STRING" id="109895.A0A507EDW0"/>
<keyword evidence="11" id="KW-0137">Centromere</keyword>
<keyword evidence="10" id="KW-0131">Cell cycle</keyword>
<evidence type="ECO:0000259" key="13">
    <source>
        <dbReference type="Pfam" id="PF03800"/>
    </source>
</evidence>
<keyword evidence="6" id="KW-0498">Mitosis</keyword>
<sequence>MDYGNRHTAGSFSFPVLKPSELLRCMADLGMPFTEEDVAKPTTQRILAVYEHFTDMLMGVNRDQYSQPNFSVTQVLEYPELHQDSISLIAYYRQLRKLMVEVGVDDFNMRDILRPEPPRVRRCLSAIINFAKFREERLGVYETCTQKGEETVARRQILEVENGELSEKVNTLRLQRAEQEPAAQTLRESNSKLTADLRELQKQQTALTSSVEGFKREKNELSEALSKTQMTIMNLKQDCVRLRSRIVQSPEKLKASISEMNSTLNSDKTAVALTEKRARELQAKIDMMSSVEQDIRGCLKLMEECEVEKKRAETATAKVQVDKENIDKRRSDFRELDFREEQLKRQLNGANDKIARLEKHQTVKNSAMFAKLDKLKEEFRLADIEKQQCQAKTEENDRVKKDMVERAAELRQQEAIDAAGLAEVIGKLEAMVHNCLQTLEKAMFASSS</sequence>
<dbReference type="GO" id="GO:0045132">
    <property type="term" value="P:meiotic chromosome segregation"/>
    <property type="evidence" value="ECO:0007669"/>
    <property type="project" value="TreeGrafter"/>
</dbReference>
<dbReference type="Pfam" id="PF18595">
    <property type="entry name" value="Nuf2_DHR10-like"/>
    <property type="match status" value="1"/>
</dbReference>
<feature type="domain" description="Nuf2 DHR10-like" evidence="14">
    <location>
        <begin position="261"/>
        <end position="377"/>
    </location>
</feature>
<evidence type="ECO:0000256" key="11">
    <source>
        <dbReference type="ARBA" id="ARBA00023328"/>
    </source>
</evidence>
<comment type="similarity">
    <text evidence="3">Belongs to the NUF2 family.</text>
</comment>
<dbReference type="GO" id="GO:0005634">
    <property type="term" value="C:nucleus"/>
    <property type="evidence" value="ECO:0007669"/>
    <property type="project" value="UniProtKB-SubCell"/>
</dbReference>
<keyword evidence="4" id="KW-0158">Chromosome</keyword>
<dbReference type="GO" id="GO:0051315">
    <property type="term" value="P:attachment of mitotic spindle microtubules to kinetochore"/>
    <property type="evidence" value="ECO:0007669"/>
    <property type="project" value="TreeGrafter"/>
</dbReference>
<keyword evidence="9" id="KW-0539">Nucleus</keyword>